<dbReference type="Proteomes" id="UP000471465">
    <property type="component" value="Unassembled WGS sequence"/>
</dbReference>
<evidence type="ECO:0000313" key="1">
    <source>
        <dbReference type="EMBL" id="KAF0569481.1"/>
    </source>
</evidence>
<dbReference type="AlphaFoldDB" id="A0A6N7C2J0"/>
<dbReference type="EMBL" id="VZIZ01000007">
    <property type="protein sequence ID" value="KAF0569481.1"/>
    <property type="molecule type" value="Genomic_DNA"/>
</dbReference>
<proteinExistence type="predicted"/>
<comment type="caution">
    <text evidence="1">The sequence shown here is derived from an EMBL/GenBank/DDBJ whole genome shotgun (WGS) entry which is preliminary data.</text>
</comment>
<accession>A0A6N7C2J0</accession>
<gene>
    <name evidence="1" type="ORF">FQV37_2505</name>
</gene>
<evidence type="ECO:0000313" key="2">
    <source>
        <dbReference type="Proteomes" id="UP000471465"/>
    </source>
</evidence>
<reference evidence="1 2" key="1">
    <citation type="submission" date="2019-09" db="EMBL/GenBank/DDBJ databases">
        <title>Draft genome sequence of Psychrobacter nivimaris LAMA 639, in search for biotechnological relevant genes.</title>
        <authorList>
            <person name="Lima A.O.S."/>
            <person name="Staloch B.E.K."/>
            <person name="Freitas R.C."/>
            <person name="Niero H."/>
            <person name="Silva M.A.C."/>
        </authorList>
    </citation>
    <scope>NUCLEOTIDE SEQUENCE [LARGE SCALE GENOMIC DNA]</scope>
    <source>
        <strain evidence="1 2">LAMA 639</strain>
    </source>
</reference>
<sequence length="59" mass="6287">MNIKILGLLIAKGAPNEAQADDNVETLARLATTFGVILASAFQGSTIFCQYMAKLSNLE</sequence>
<name>A0A6N7C2J0_9GAMM</name>
<keyword evidence="2" id="KW-1185">Reference proteome</keyword>
<protein>
    <submittedName>
        <fullName evidence="1">Uncharacterized protein</fullName>
    </submittedName>
</protein>
<organism evidence="1 2">
    <name type="scientific">Psychrobacter nivimaris</name>
    <dbReference type="NCBI Taxonomy" id="281738"/>
    <lineage>
        <taxon>Bacteria</taxon>
        <taxon>Pseudomonadati</taxon>
        <taxon>Pseudomonadota</taxon>
        <taxon>Gammaproteobacteria</taxon>
        <taxon>Moraxellales</taxon>
        <taxon>Moraxellaceae</taxon>
        <taxon>Psychrobacter</taxon>
    </lineage>
</organism>